<dbReference type="Proteomes" id="UP001163064">
    <property type="component" value="Unassembled WGS sequence"/>
</dbReference>
<organism evidence="9 10">
    <name type="scientific">Streptomyces beihaiensis</name>
    <dbReference type="NCBI Taxonomy" id="2984495"/>
    <lineage>
        <taxon>Bacteria</taxon>
        <taxon>Bacillati</taxon>
        <taxon>Actinomycetota</taxon>
        <taxon>Actinomycetes</taxon>
        <taxon>Kitasatosporales</taxon>
        <taxon>Streptomycetaceae</taxon>
        <taxon>Streptomyces</taxon>
    </lineage>
</organism>
<evidence type="ECO:0000256" key="2">
    <source>
        <dbReference type="ARBA" id="ARBA00022692"/>
    </source>
</evidence>
<dbReference type="Gene3D" id="1.20.1720.10">
    <property type="entry name" value="Multidrug resistance protein D"/>
    <property type="match status" value="2"/>
</dbReference>
<feature type="transmembrane region" description="Helical" evidence="7">
    <location>
        <begin position="76"/>
        <end position="95"/>
    </location>
</feature>
<dbReference type="InterPro" id="IPR036259">
    <property type="entry name" value="MFS_trans_sf"/>
</dbReference>
<comment type="caution">
    <text evidence="9">The sequence shown here is derived from an EMBL/GenBank/DDBJ whole genome shotgun (WGS) entry which is preliminary data.</text>
</comment>
<feature type="transmembrane region" description="Helical" evidence="7">
    <location>
        <begin position="134"/>
        <end position="158"/>
    </location>
</feature>
<comment type="subcellular location">
    <subcellularLocation>
        <location evidence="1">Cell membrane</location>
        <topology evidence="1">Multi-pass membrane protein</topology>
    </subcellularLocation>
</comment>
<evidence type="ECO:0000256" key="5">
    <source>
        <dbReference type="ARBA" id="ARBA00023251"/>
    </source>
</evidence>
<dbReference type="RefSeq" id="WP_266598665.1">
    <property type="nucleotide sequence ID" value="NZ_JAPHNL010000091.1"/>
</dbReference>
<gene>
    <name evidence="9" type="ORF">OFY01_10755</name>
</gene>
<keyword evidence="10" id="KW-1185">Reference proteome</keyword>
<feature type="transmembrane region" description="Helical" evidence="7">
    <location>
        <begin position="44"/>
        <end position="64"/>
    </location>
</feature>
<protein>
    <submittedName>
        <fullName evidence="9">MFS transporter</fullName>
    </submittedName>
</protein>
<dbReference type="SUPFAM" id="SSF103473">
    <property type="entry name" value="MFS general substrate transporter"/>
    <property type="match status" value="2"/>
</dbReference>
<keyword evidence="3 7" id="KW-1133">Transmembrane helix</keyword>
<evidence type="ECO:0000256" key="1">
    <source>
        <dbReference type="ARBA" id="ARBA00004651"/>
    </source>
</evidence>
<dbReference type="EMBL" id="JAPHNL010000091">
    <property type="protein sequence ID" value="MCX3060226.1"/>
    <property type="molecule type" value="Genomic_DNA"/>
</dbReference>
<feature type="transmembrane region" description="Helical" evidence="7">
    <location>
        <begin position="12"/>
        <end position="32"/>
    </location>
</feature>
<dbReference type="InterPro" id="IPR011701">
    <property type="entry name" value="MFS"/>
</dbReference>
<keyword evidence="4 7" id="KW-0472">Membrane</keyword>
<dbReference type="PANTHER" id="PTHR42718">
    <property type="entry name" value="MAJOR FACILITATOR SUPERFAMILY MULTIDRUG TRANSPORTER MFSC"/>
    <property type="match status" value="1"/>
</dbReference>
<dbReference type="CDD" id="cd17321">
    <property type="entry name" value="MFS_MMR_MDR_like"/>
    <property type="match status" value="1"/>
</dbReference>
<dbReference type="Pfam" id="PF07690">
    <property type="entry name" value="MFS_1"/>
    <property type="match status" value="1"/>
</dbReference>
<evidence type="ECO:0000256" key="7">
    <source>
        <dbReference type="SAM" id="Phobius"/>
    </source>
</evidence>
<feature type="transmembrane region" description="Helical" evidence="7">
    <location>
        <begin position="306"/>
        <end position="323"/>
    </location>
</feature>
<feature type="transmembrane region" description="Helical" evidence="7">
    <location>
        <begin position="101"/>
        <end position="122"/>
    </location>
</feature>
<feature type="region of interest" description="Disordered" evidence="6">
    <location>
        <begin position="465"/>
        <end position="491"/>
    </location>
</feature>
<evidence type="ECO:0000313" key="10">
    <source>
        <dbReference type="Proteomes" id="UP001163064"/>
    </source>
</evidence>
<feature type="transmembrane region" description="Helical" evidence="7">
    <location>
        <begin position="443"/>
        <end position="462"/>
    </location>
</feature>
<evidence type="ECO:0000256" key="6">
    <source>
        <dbReference type="SAM" id="MobiDB-lite"/>
    </source>
</evidence>
<feature type="transmembrane region" description="Helical" evidence="7">
    <location>
        <begin position="269"/>
        <end position="294"/>
    </location>
</feature>
<feature type="transmembrane region" description="Helical" evidence="7">
    <location>
        <begin position="164"/>
        <end position="187"/>
    </location>
</feature>
<name>A0ABT3TUN2_9ACTN</name>
<feature type="transmembrane region" description="Helical" evidence="7">
    <location>
        <begin position="335"/>
        <end position="354"/>
    </location>
</feature>
<feature type="domain" description="Major facilitator superfamily (MFS) profile" evidence="8">
    <location>
        <begin position="10"/>
        <end position="466"/>
    </location>
</feature>
<sequence length="491" mass="50774">MTPYPQRWRMLPTLLAALFMAQFDLYVVNVAGPTLQRQLHVGQAALELVVAGYGFTYASGLITGGRMGDLFGTRRMFLFGTLAFTAASLLCGLAQSPGQLVAARLVQGLTGAAMVPQILATITAVFPTRERPRALAWFGVTIGVGSVAGQVLGGLLLQFDIAGLGWRVIFLANVPIGLAAAAAASTLMPRIAPARKAGLDPIGVIGLSGSLAMALAPLALGRTEGWPLWTWLSLGASVPALALTLLWERSLSRRGRQRVLDLTLFCDTAFSRGLVVTMALFSGYFGFTFALSLFMQGGLGLTPLEAGLTFMPLGLAFALASIRAQKVAAKIGPRLITIGLSISVLSYGALVLVLQLSGVHADAPRIVVPMMLVGFGNGLAIPILFGTVLSKIDTGRAGTASGVLTTTQQFASAAGVTGLGSVFFGLLGDRHGALGYTHSMEGVLGVSLMLTLVAALVIHSLARPSRPVGRTAPAPVPAAGTGAESAPALSD</sequence>
<keyword evidence="5" id="KW-0046">Antibiotic resistance</keyword>
<reference evidence="9" key="1">
    <citation type="submission" date="2022-10" db="EMBL/GenBank/DDBJ databases">
        <title>Streptomyces beihaiensis sp. nov., a chitin degrading actinobacterium, isolated from shrimp pond soil.</title>
        <authorList>
            <person name="Xie J."/>
            <person name="Shen N."/>
        </authorList>
    </citation>
    <scope>NUCLEOTIDE SEQUENCE</scope>
    <source>
        <strain evidence="9">GXMU-J5</strain>
    </source>
</reference>
<feature type="transmembrane region" description="Helical" evidence="7">
    <location>
        <begin position="366"/>
        <end position="389"/>
    </location>
</feature>
<keyword evidence="2 7" id="KW-0812">Transmembrane</keyword>
<feature type="transmembrane region" description="Helical" evidence="7">
    <location>
        <begin position="226"/>
        <end position="248"/>
    </location>
</feature>
<evidence type="ECO:0000259" key="8">
    <source>
        <dbReference type="PROSITE" id="PS50850"/>
    </source>
</evidence>
<feature type="transmembrane region" description="Helical" evidence="7">
    <location>
        <begin position="199"/>
        <end position="220"/>
    </location>
</feature>
<dbReference type="InterPro" id="IPR020846">
    <property type="entry name" value="MFS_dom"/>
</dbReference>
<feature type="compositionally biased region" description="Low complexity" evidence="6">
    <location>
        <begin position="466"/>
        <end position="483"/>
    </location>
</feature>
<proteinExistence type="predicted"/>
<feature type="transmembrane region" description="Helical" evidence="7">
    <location>
        <begin position="410"/>
        <end position="428"/>
    </location>
</feature>
<accession>A0ABT3TUN2</accession>
<evidence type="ECO:0000313" key="9">
    <source>
        <dbReference type="EMBL" id="MCX3060226.1"/>
    </source>
</evidence>
<evidence type="ECO:0000256" key="3">
    <source>
        <dbReference type="ARBA" id="ARBA00022989"/>
    </source>
</evidence>
<dbReference type="PROSITE" id="PS50850">
    <property type="entry name" value="MFS"/>
    <property type="match status" value="1"/>
</dbReference>
<dbReference type="PANTHER" id="PTHR42718:SF39">
    <property type="entry name" value="ACTINORHODIN TRANSPORTER-RELATED"/>
    <property type="match status" value="1"/>
</dbReference>
<evidence type="ECO:0000256" key="4">
    <source>
        <dbReference type="ARBA" id="ARBA00023136"/>
    </source>
</evidence>